<reference evidence="1 2" key="1">
    <citation type="submission" date="2014-07" db="EMBL/GenBank/DDBJ databases">
        <title>Genome of Chryseobacterium piperi CTM.</title>
        <authorList>
            <person name="Pipes S.E."/>
            <person name="Stropko S.J."/>
            <person name="Newman J.D."/>
        </authorList>
    </citation>
    <scope>NUCLEOTIDE SEQUENCE [LARGE SCALE GENOMIC DNA]</scope>
    <source>
        <strain evidence="1 2">CTM</strain>
    </source>
</reference>
<evidence type="ECO:0000313" key="2">
    <source>
        <dbReference type="Proteomes" id="UP000028709"/>
    </source>
</evidence>
<dbReference type="AlphaFoldDB" id="A0A086BJN1"/>
<evidence type="ECO:0008006" key="3">
    <source>
        <dbReference type="Google" id="ProtNLM"/>
    </source>
</evidence>
<comment type="caution">
    <text evidence="1">The sequence shown here is derived from an EMBL/GenBank/DDBJ whole genome shotgun (WGS) entry which is preliminary data.</text>
</comment>
<dbReference type="Pfam" id="PF14391">
    <property type="entry name" value="DUF4421"/>
    <property type="match status" value="1"/>
</dbReference>
<dbReference type="eggNOG" id="COG5571">
    <property type="taxonomic scope" value="Bacteria"/>
</dbReference>
<dbReference type="KEGG" id="cpip:CJF12_06825"/>
<dbReference type="InterPro" id="IPR025535">
    <property type="entry name" value="DUF4421"/>
</dbReference>
<organism evidence="1 2">
    <name type="scientific">Chryseobacterium piperi</name>
    <dbReference type="NCBI Taxonomy" id="558152"/>
    <lineage>
        <taxon>Bacteria</taxon>
        <taxon>Pseudomonadati</taxon>
        <taxon>Bacteroidota</taxon>
        <taxon>Flavobacteriia</taxon>
        <taxon>Flavobacteriales</taxon>
        <taxon>Weeksellaceae</taxon>
        <taxon>Chryseobacterium group</taxon>
        <taxon>Chryseobacterium</taxon>
    </lineage>
</organism>
<sequence length="344" mass="40747">MMKLRLISSIFLYFPLAFFSQEVRGDNEKYLEEDRKKISVVAATRYIDNSFGLYADRQTFFLKPNEAFYTEFLVRYRWLDFNISFEPKLFKINNDDDVKGKTRYFDIGFAFFLCPKIRQVINYTHIKGFYLESTQKFVKAFLEPELQDVFNDGYLQFPDSKYQSFRGETSYLWVGDKTNYRSYTNMTYKPLKNNFVLISGLFYQYNVLRDANKMIYKGREVSDPDFHTTVTKDIRVALRSGAGMQKVLKNNWYTVMELYPQVYYATLIDSKNYEFNFGLNSNMRIGYDNGKWFFGGEGQINWLNSSKVNFYSTTQWQVRVGVGVRIGSPKFVNKTFDKIENILE</sequence>
<gene>
    <name evidence="1" type="ORF">IQ37_07400</name>
</gene>
<dbReference type="STRING" id="558152.IQ37_07400"/>
<protein>
    <recommendedName>
        <fullName evidence="3">DUF4421 domain-containing protein</fullName>
    </recommendedName>
</protein>
<accession>A0A086BJN1</accession>
<dbReference type="EMBL" id="JPRJ01000009">
    <property type="protein sequence ID" value="KFF29145.1"/>
    <property type="molecule type" value="Genomic_DNA"/>
</dbReference>
<dbReference type="Proteomes" id="UP000028709">
    <property type="component" value="Unassembled WGS sequence"/>
</dbReference>
<dbReference type="RefSeq" id="WP_084675618.1">
    <property type="nucleotide sequence ID" value="NZ_CP023049.2"/>
</dbReference>
<name>A0A086BJN1_9FLAO</name>
<proteinExistence type="predicted"/>
<evidence type="ECO:0000313" key="1">
    <source>
        <dbReference type="EMBL" id="KFF29145.1"/>
    </source>
</evidence>
<dbReference type="OrthoDB" id="669053at2"/>
<keyword evidence="2" id="KW-1185">Reference proteome</keyword>